<evidence type="ECO:0000313" key="1">
    <source>
        <dbReference type="EMBL" id="JAH48790.1"/>
    </source>
</evidence>
<proteinExistence type="predicted"/>
<reference evidence="1" key="2">
    <citation type="journal article" date="2015" name="Fish Shellfish Immunol.">
        <title>Early steps in the European eel (Anguilla anguilla)-Vibrio vulnificus interaction in the gills: Role of the RtxA13 toxin.</title>
        <authorList>
            <person name="Callol A."/>
            <person name="Pajuelo D."/>
            <person name="Ebbesson L."/>
            <person name="Teles M."/>
            <person name="MacKenzie S."/>
            <person name="Amaro C."/>
        </authorList>
    </citation>
    <scope>NUCLEOTIDE SEQUENCE</scope>
</reference>
<sequence>MANYQLTRGFLGFMTKTSPVH</sequence>
<protein>
    <submittedName>
        <fullName evidence="1">Uncharacterized protein</fullName>
    </submittedName>
</protein>
<organism evidence="1">
    <name type="scientific">Anguilla anguilla</name>
    <name type="common">European freshwater eel</name>
    <name type="synonym">Muraena anguilla</name>
    <dbReference type="NCBI Taxonomy" id="7936"/>
    <lineage>
        <taxon>Eukaryota</taxon>
        <taxon>Metazoa</taxon>
        <taxon>Chordata</taxon>
        <taxon>Craniata</taxon>
        <taxon>Vertebrata</taxon>
        <taxon>Euteleostomi</taxon>
        <taxon>Actinopterygii</taxon>
        <taxon>Neopterygii</taxon>
        <taxon>Teleostei</taxon>
        <taxon>Anguilliformes</taxon>
        <taxon>Anguillidae</taxon>
        <taxon>Anguilla</taxon>
    </lineage>
</organism>
<accession>A0A0E9T7G8</accession>
<reference evidence="1" key="1">
    <citation type="submission" date="2014-11" db="EMBL/GenBank/DDBJ databases">
        <authorList>
            <person name="Amaro Gonzalez C."/>
        </authorList>
    </citation>
    <scope>NUCLEOTIDE SEQUENCE</scope>
</reference>
<name>A0A0E9T7G8_ANGAN</name>
<dbReference type="AlphaFoldDB" id="A0A0E9T7G8"/>
<dbReference type="EMBL" id="GBXM01059787">
    <property type="protein sequence ID" value="JAH48790.1"/>
    <property type="molecule type" value="Transcribed_RNA"/>
</dbReference>